<dbReference type="PROSITE" id="PS51462">
    <property type="entry name" value="NUDIX"/>
    <property type="match status" value="1"/>
</dbReference>
<dbReference type="GeneID" id="81123824"/>
<feature type="domain" description="Nudix hydrolase" evidence="1">
    <location>
        <begin position="21"/>
        <end position="155"/>
    </location>
</feature>
<dbReference type="Gene3D" id="3.90.79.10">
    <property type="entry name" value="Nucleoside Triphosphate Pyrophosphohydrolase"/>
    <property type="match status" value="1"/>
</dbReference>
<reference evidence="2 3" key="1">
    <citation type="journal article" date="2019" name="Int. J. Syst. Evol. Microbiol.">
        <title>The Global Catalogue of Microorganisms (GCM) 10K type strain sequencing project: providing services to taxonomists for standard genome sequencing and annotation.</title>
        <authorList>
            <consortium name="The Broad Institute Genomics Platform"/>
            <consortium name="The Broad Institute Genome Sequencing Center for Infectious Disease"/>
            <person name="Wu L."/>
            <person name="Ma J."/>
        </authorList>
    </citation>
    <scope>NUCLEOTIDE SEQUENCE [LARGE SCALE GENOMIC DNA]</scope>
    <source>
        <strain evidence="2 3">DT31</strain>
    </source>
</reference>
<dbReference type="RefSeq" id="WP_284032003.1">
    <property type="nucleotide sequence ID" value="NZ_CP126154.1"/>
</dbReference>
<dbReference type="PANTHER" id="PTHR43736">
    <property type="entry name" value="ADP-RIBOSE PYROPHOSPHATASE"/>
    <property type="match status" value="1"/>
</dbReference>
<name>A0ABD5WFS4_9EURY</name>
<dbReference type="Proteomes" id="UP001596461">
    <property type="component" value="Unassembled WGS sequence"/>
</dbReference>
<gene>
    <name evidence="2" type="ORF">ACFQL9_06840</name>
</gene>
<dbReference type="SUPFAM" id="SSF55811">
    <property type="entry name" value="Nudix"/>
    <property type="match status" value="1"/>
</dbReference>
<accession>A0ABD5WFS4</accession>
<protein>
    <submittedName>
        <fullName evidence="2">GDP-mannose mannosyl hydrolase</fullName>
    </submittedName>
</protein>
<dbReference type="GO" id="GO:0016787">
    <property type="term" value="F:hydrolase activity"/>
    <property type="evidence" value="ECO:0007669"/>
    <property type="project" value="UniProtKB-KW"/>
</dbReference>
<sequence>MTDEPPEVDRLPDDVWETVVSNAPIPSVDLVVRSGDGVVLARRTNEPAKGEWFVPGGRIRKGETLREAVHRVARIELGVDVTVERELGAYDHLYEASDVADSGGKHYVAHGYVVTPDAAEFELDAQHDDVRVFAPEDLPSLHEYVEAYLVDAGILRPE</sequence>
<dbReference type="InterPro" id="IPR015797">
    <property type="entry name" value="NUDIX_hydrolase-like_dom_sf"/>
</dbReference>
<keyword evidence="3" id="KW-1185">Reference proteome</keyword>
<organism evidence="2 3">
    <name type="scientific">Halobaculum lipolyticum</name>
    <dbReference type="NCBI Taxonomy" id="3032001"/>
    <lineage>
        <taxon>Archaea</taxon>
        <taxon>Methanobacteriati</taxon>
        <taxon>Methanobacteriota</taxon>
        <taxon>Stenosarchaea group</taxon>
        <taxon>Halobacteria</taxon>
        <taxon>Halobacteriales</taxon>
        <taxon>Haloferacaceae</taxon>
        <taxon>Halobaculum</taxon>
    </lineage>
</organism>
<dbReference type="Pfam" id="PF00293">
    <property type="entry name" value="NUDIX"/>
    <property type="match status" value="1"/>
</dbReference>
<evidence type="ECO:0000313" key="2">
    <source>
        <dbReference type="EMBL" id="MFC7069353.1"/>
    </source>
</evidence>
<evidence type="ECO:0000259" key="1">
    <source>
        <dbReference type="PROSITE" id="PS51462"/>
    </source>
</evidence>
<dbReference type="EMBL" id="JBHTAH010000004">
    <property type="protein sequence ID" value="MFC7069353.1"/>
    <property type="molecule type" value="Genomic_DNA"/>
</dbReference>
<dbReference type="AlphaFoldDB" id="A0ABD5WFS4"/>
<dbReference type="PANTHER" id="PTHR43736:SF1">
    <property type="entry name" value="DIHYDRONEOPTERIN TRIPHOSPHATE DIPHOSPHATASE"/>
    <property type="match status" value="1"/>
</dbReference>
<proteinExistence type="predicted"/>
<evidence type="ECO:0000313" key="3">
    <source>
        <dbReference type="Proteomes" id="UP001596461"/>
    </source>
</evidence>
<dbReference type="CDD" id="cd03430">
    <property type="entry name" value="NUDIX_GDPMH_NudD"/>
    <property type="match status" value="1"/>
</dbReference>
<comment type="caution">
    <text evidence="2">The sequence shown here is derived from an EMBL/GenBank/DDBJ whole genome shotgun (WGS) entry which is preliminary data.</text>
</comment>
<dbReference type="InterPro" id="IPR000086">
    <property type="entry name" value="NUDIX_hydrolase_dom"/>
</dbReference>
<keyword evidence="2" id="KW-0378">Hydrolase</keyword>